<dbReference type="PANTHER" id="PTHR45871:SF1">
    <property type="entry name" value="PHOSPHATIDYLINOSITOL N-ACETYLGLUCOSAMINYLTRANSFERASE SUBUNIT A"/>
    <property type="match status" value="1"/>
</dbReference>
<evidence type="ECO:0000256" key="5">
    <source>
        <dbReference type="ARBA" id="ARBA00022679"/>
    </source>
</evidence>
<evidence type="ECO:0000313" key="10">
    <source>
        <dbReference type="EMBL" id="CAC5359586.1"/>
    </source>
</evidence>
<keyword evidence="3" id="KW-0337">GPI-anchor biosynthesis</keyword>
<comment type="pathway">
    <text evidence="1">Glycolipid biosynthesis; glycosylphosphatidylinositol-anchor biosynthesis.</text>
</comment>
<gene>
    <name evidence="10" type="ORF">MCOR_2379</name>
</gene>
<dbReference type="Proteomes" id="UP000507470">
    <property type="component" value="Unassembled WGS sequence"/>
</dbReference>
<feature type="domain" description="Glycosyl transferase family 1" evidence="8">
    <location>
        <begin position="200"/>
        <end position="358"/>
    </location>
</feature>
<evidence type="ECO:0000256" key="2">
    <source>
        <dbReference type="ARBA" id="ARBA00012420"/>
    </source>
</evidence>
<keyword evidence="5 10" id="KW-0808">Transferase</keyword>
<dbReference type="FunFam" id="3.40.50.2000:FF:000026">
    <property type="entry name" value="Phosphatidylinositol N-acetylglucosaminyltransferase subunit A"/>
    <property type="match status" value="1"/>
</dbReference>
<dbReference type="UniPathway" id="UPA00196"/>
<accession>A0A6J8A1R8</accession>
<dbReference type="AlphaFoldDB" id="A0A6J8A1R8"/>
<dbReference type="Pfam" id="PF08288">
    <property type="entry name" value="PIGA"/>
    <property type="match status" value="1"/>
</dbReference>
<feature type="region of interest" description="Disordered" evidence="7">
    <location>
        <begin position="485"/>
        <end position="504"/>
    </location>
</feature>
<dbReference type="SUPFAM" id="SSF53756">
    <property type="entry name" value="UDP-Glycosyltransferase/glycogen phosphorylase"/>
    <property type="match status" value="1"/>
</dbReference>
<keyword evidence="11" id="KW-1185">Reference proteome</keyword>
<keyword evidence="4 10" id="KW-0328">Glycosyltransferase</keyword>
<dbReference type="InterPro" id="IPR001296">
    <property type="entry name" value="Glyco_trans_1"/>
</dbReference>
<evidence type="ECO:0000256" key="4">
    <source>
        <dbReference type="ARBA" id="ARBA00022676"/>
    </source>
</evidence>
<dbReference type="Gene3D" id="3.40.50.2000">
    <property type="entry name" value="Glycogen Phosphorylase B"/>
    <property type="match status" value="2"/>
</dbReference>
<evidence type="ECO:0000259" key="8">
    <source>
        <dbReference type="Pfam" id="PF00534"/>
    </source>
</evidence>
<feature type="compositionally biased region" description="Basic residues" evidence="7">
    <location>
        <begin position="489"/>
        <end position="504"/>
    </location>
</feature>
<name>A0A6J8A1R8_MYTCO</name>
<evidence type="ECO:0000256" key="1">
    <source>
        <dbReference type="ARBA" id="ARBA00004687"/>
    </source>
</evidence>
<dbReference type="Pfam" id="PF00534">
    <property type="entry name" value="Glycos_transf_1"/>
    <property type="match status" value="1"/>
</dbReference>
<dbReference type="GO" id="GO:0017176">
    <property type="term" value="F:phosphatidylinositol N-acetylglucosaminyltransferase activity"/>
    <property type="evidence" value="ECO:0007669"/>
    <property type="project" value="UniProtKB-EC"/>
</dbReference>
<dbReference type="OrthoDB" id="734129at2759"/>
<evidence type="ECO:0000256" key="6">
    <source>
        <dbReference type="ARBA" id="ARBA00032160"/>
    </source>
</evidence>
<dbReference type="GO" id="GO:0006506">
    <property type="term" value="P:GPI anchor biosynthetic process"/>
    <property type="evidence" value="ECO:0007669"/>
    <property type="project" value="UniProtKB-UniPathway"/>
</dbReference>
<evidence type="ECO:0000256" key="7">
    <source>
        <dbReference type="SAM" id="MobiDB-lite"/>
    </source>
</evidence>
<feature type="domain" description="PIGA GPI anchor biosynthesis" evidence="9">
    <location>
        <begin position="49"/>
        <end position="138"/>
    </location>
</feature>
<dbReference type="InterPro" id="IPR039507">
    <property type="entry name" value="PIG-A/GPI3"/>
</dbReference>
<dbReference type="EC" id="2.4.1.198" evidence="2"/>
<organism evidence="10 11">
    <name type="scientific">Mytilus coruscus</name>
    <name type="common">Sea mussel</name>
    <dbReference type="NCBI Taxonomy" id="42192"/>
    <lineage>
        <taxon>Eukaryota</taxon>
        <taxon>Metazoa</taxon>
        <taxon>Spiralia</taxon>
        <taxon>Lophotrochozoa</taxon>
        <taxon>Mollusca</taxon>
        <taxon>Bivalvia</taxon>
        <taxon>Autobranchia</taxon>
        <taxon>Pteriomorphia</taxon>
        <taxon>Mytilida</taxon>
        <taxon>Mytiloidea</taxon>
        <taxon>Mytilidae</taxon>
        <taxon>Mytilinae</taxon>
        <taxon>Mytilus</taxon>
    </lineage>
</organism>
<protein>
    <recommendedName>
        <fullName evidence="2">phosphatidylinositol N-acetylglucosaminyltransferase</fullName>
        <ecNumber evidence="2">2.4.1.198</ecNumber>
    </recommendedName>
    <alternativeName>
        <fullName evidence="6">GlcNAc-PI synthesis protein</fullName>
    </alternativeName>
</protein>
<dbReference type="InterPro" id="IPR013234">
    <property type="entry name" value="PIGA_GPI_anchor_biosynthesis"/>
</dbReference>
<dbReference type="CDD" id="cd03796">
    <property type="entry name" value="GT4_PIG-A-like"/>
    <property type="match status" value="1"/>
</dbReference>
<dbReference type="EMBL" id="CACVKT020000513">
    <property type="protein sequence ID" value="CAC5359586.1"/>
    <property type="molecule type" value="Genomic_DNA"/>
</dbReference>
<dbReference type="PANTHER" id="PTHR45871">
    <property type="entry name" value="N-ACETYLGLUCOSAMINYL-PHOSPHATIDYLINOSITOL BIOSYNTHETIC PROTEIN"/>
    <property type="match status" value="1"/>
</dbReference>
<evidence type="ECO:0000259" key="9">
    <source>
        <dbReference type="Pfam" id="PF08288"/>
    </source>
</evidence>
<evidence type="ECO:0000256" key="3">
    <source>
        <dbReference type="ARBA" id="ARBA00022502"/>
    </source>
</evidence>
<evidence type="ECO:0000313" key="11">
    <source>
        <dbReference type="Proteomes" id="UP000507470"/>
    </source>
</evidence>
<proteinExistence type="predicted"/>
<sequence>MNNCLSLRRHNVCMVSDFFYPNMGGVESHIYQLSQCLLEKGHKVIIMTHFYGDRKGVRYLTNGLKVYYLPFPAFYNQCILPTIYITFPLVRNILIKEQITIVHGHSAFSTLAHETMFHARTMGLKTVFTDHSLFGFADASSILTNKILQFSLADCNHVICVSHTSKENTVLRAGLDPKEVSVIPNAVDATMFVPDPTKRHPGKITIVVVSRLVYRKGMDLLAGIIPDVCQSHPDVQFIIGGDGPKRILLEEVRERHELHDRVIMLGMLEHRKVRDSYNAGMLEHRKVRDVLVQGDILINTSLTEAFCIAIVEAACCGLQVVSTKVGGVPEVLPPDLIYLAEPNDQSLREELERAIADKRAGRNVPPFVAHNRIKLLYTWRDVAHRTERVYKRVADLVERETKERLSRYYSCGPLSGKLFVIAAVLNIWFMCFLQIFQPSQKIEITPELQRTYILKSNANQKNSKEEQRSQKRTLLECEDSLTNGTSSKILRRSNRKRTKSKKEL</sequence>
<reference evidence="10 11" key="1">
    <citation type="submission" date="2020-06" db="EMBL/GenBank/DDBJ databases">
        <authorList>
            <person name="Li R."/>
            <person name="Bekaert M."/>
        </authorList>
    </citation>
    <scope>NUCLEOTIDE SEQUENCE [LARGE SCALE GENOMIC DNA]</scope>
    <source>
        <strain evidence="11">wild</strain>
    </source>
</reference>
<dbReference type="GO" id="GO:0000506">
    <property type="term" value="C:glycosylphosphatidylinositol-N-acetylglucosaminyltransferase (GPI-GnT) complex"/>
    <property type="evidence" value="ECO:0007669"/>
    <property type="project" value="InterPro"/>
</dbReference>